<dbReference type="Proteomes" id="UP000254572">
    <property type="component" value="Unassembled WGS sequence"/>
</dbReference>
<gene>
    <name evidence="2" type="ORF">NCTC13294_01834</name>
</gene>
<dbReference type="GO" id="GO:0003677">
    <property type="term" value="F:DNA binding"/>
    <property type="evidence" value="ECO:0007669"/>
    <property type="project" value="InterPro"/>
</dbReference>
<keyword evidence="3" id="KW-1185">Reference proteome</keyword>
<dbReference type="EMBL" id="UFUW01000001">
    <property type="protein sequence ID" value="SUX24372.1"/>
    <property type="molecule type" value="Genomic_DNA"/>
</dbReference>
<dbReference type="InterPro" id="IPR021886">
    <property type="entry name" value="MgsA_C"/>
</dbReference>
<dbReference type="Gene3D" id="1.10.3710.10">
    <property type="entry name" value="DNA polymerase III clamp loader subunits, C-terminal domain"/>
    <property type="match status" value="1"/>
</dbReference>
<evidence type="ECO:0000259" key="1">
    <source>
        <dbReference type="Pfam" id="PF12002"/>
    </source>
</evidence>
<proteinExistence type="predicted"/>
<protein>
    <submittedName>
        <fullName evidence="2">Recombination factor protein RarA</fullName>
    </submittedName>
</protein>
<accession>A0A381EBN4</accession>
<dbReference type="InterPro" id="IPR008921">
    <property type="entry name" value="DNA_pol3_clamp-load_cplx_C"/>
</dbReference>
<name>A0A381EBN4_9GAMM</name>
<dbReference type="GO" id="GO:0006260">
    <property type="term" value="P:DNA replication"/>
    <property type="evidence" value="ECO:0007669"/>
    <property type="project" value="InterPro"/>
</dbReference>
<sequence length="62" mass="7494">MRNSDPDGEGYQLAHYHADKLTTMQTMPDNLIGREYYFPTEEDHEQRFKARLEQIKRRKAEH</sequence>
<dbReference type="Pfam" id="PF12002">
    <property type="entry name" value="MgsA_C"/>
    <property type="match status" value="1"/>
</dbReference>
<reference evidence="2 3" key="1">
    <citation type="submission" date="2018-06" db="EMBL/GenBank/DDBJ databases">
        <authorList>
            <consortium name="Pathogen Informatics"/>
            <person name="Doyle S."/>
        </authorList>
    </citation>
    <scope>NUCLEOTIDE SEQUENCE [LARGE SCALE GENOMIC DNA]</scope>
    <source>
        <strain evidence="2 3">NCTC13294</strain>
    </source>
</reference>
<evidence type="ECO:0000313" key="3">
    <source>
        <dbReference type="Proteomes" id="UP000254572"/>
    </source>
</evidence>
<evidence type="ECO:0000313" key="2">
    <source>
        <dbReference type="EMBL" id="SUX24372.1"/>
    </source>
</evidence>
<dbReference type="SUPFAM" id="SSF48019">
    <property type="entry name" value="post-AAA+ oligomerization domain-like"/>
    <property type="match status" value="1"/>
</dbReference>
<feature type="domain" description="MgsA AAA+ ATPase C-terminal" evidence="1">
    <location>
        <begin position="7"/>
        <end position="56"/>
    </location>
</feature>
<dbReference type="AlphaFoldDB" id="A0A381EBN4"/>
<organism evidence="2 3">
    <name type="scientific">Cardiobacterium valvarum</name>
    <dbReference type="NCBI Taxonomy" id="194702"/>
    <lineage>
        <taxon>Bacteria</taxon>
        <taxon>Pseudomonadati</taxon>
        <taxon>Pseudomonadota</taxon>
        <taxon>Gammaproteobacteria</taxon>
        <taxon>Cardiobacteriales</taxon>
        <taxon>Cardiobacteriaceae</taxon>
        <taxon>Cardiobacterium</taxon>
    </lineage>
</organism>